<dbReference type="KEGG" id="gtt:GUITHDRAFT_105141"/>
<dbReference type="GO" id="GO:0004842">
    <property type="term" value="F:ubiquitin-protein transferase activity"/>
    <property type="evidence" value="ECO:0007669"/>
    <property type="project" value="InterPro"/>
</dbReference>
<feature type="domain" description="U-box" evidence="2">
    <location>
        <begin position="353"/>
        <end position="427"/>
    </location>
</feature>
<dbReference type="Pfam" id="PF04564">
    <property type="entry name" value="U-box"/>
    <property type="match status" value="1"/>
</dbReference>
<keyword evidence="5" id="KW-1185">Reference proteome</keyword>
<dbReference type="Gene3D" id="3.30.40.10">
    <property type="entry name" value="Zinc/RING finger domain, C3HC4 (zinc finger)"/>
    <property type="match status" value="1"/>
</dbReference>
<dbReference type="AlphaFoldDB" id="L1JKN0"/>
<dbReference type="InterPro" id="IPR052085">
    <property type="entry name" value="WD-SAM-U-box"/>
</dbReference>
<dbReference type="InterPro" id="IPR003613">
    <property type="entry name" value="Ubox_domain"/>
</dbReference>
<dbReference type="GO" id="GO:0016567">
    <property type="term" value="P:protein ubiquitination"/>
    <property type="evidence" value="ECO:0007669"/>
    <property type="project" value="InterPro"/>
</dbReference>
<keyword evidence="1" id="KW-1133">Transmembrane helix</keyword>
<dbReference type="EnsemblProtists" id="EKX49061">
    <property type="protein sequence ID" value="EKX49061"/>
    <property type="gene ID" value="GUITHDRAFT_105141"/>
</dbReference>
<dbReference type="PaxDb" id="55529-EKX49061"/>
<reference evidence="5" key="2">
    <citation type="submission" date="2012-11" db="EMBL/GenBank/DDBJ databases">
        <authorList>
            <person name="Kuo A."/>
            <person name="Curtis B.A."/>
            <person name="Tanifuji G."/>
            <person name="Burki F."/>
            <person name="Gruber A."/>
            <person name="Irimia M."/>
            <person name="Maruyama S."/>
            <person name="Arias M.C."/>
            <person name="Ball S.G."/>
            <person name="Gile G.H."/>
            <person name="Hirakawa Y."/>
            <person name="Hopkins J.F."/>
            <person name="Rensing S.A."/>
            <person name="Schmutz J."/>
            <person name="Symeonidi A."/>
            <person name="Elias M."/>
            <person name="Eveleigh R.J."/>
            <person name="Herman E.K."/>
            <person name="Klute M.J."/>
            <person name="Nakayama T."/>
            <person name="Obornik M."/>
            <person name="Reyes-Prieto A."/>
            <person name="Armbrust E.V."/>
            <person name="Aves S.J."/>
            <person name="Beiko R.G."/>
            <person name="Coutinho P."/>
            <person name="Dacks J.B."/>
            <person name="Durnford D.G."/>
            <person name="Fast N.M."/>
            <person name="Green B.R."/>
            <person name="Grisdale C."/>
            <person name="Hempe F."/>
            <person name="Henrissat B."/>
            <person name="Hoppner M.P."/>
            <person name="Ishida K.-I."/>
            <person name="Kim E."/>
            <person name="Koreny L."/>
            <person name="Kroth P.G."/>
            <person name="Liu Y."/>
            <person name="Malik S.-B."/>
            <person name="Maier U.G."/>
            <person name="McRose D."/>
            <person name="Mock T."/>
            <person name="Neilson J.A."/>
            <person name="Onodera N.T."/>
            <person name="Poole A.M."/>
            <person name="Pritham E.J."/>
            <person name="Richards T.A."/>
            <person name="Rocap G."/>
            <person name="Roy S.W."/>
            <person name="Sarai C."/>
            <person name="Schaack S."/>
            <person name="Shirato S."/>
            <person name="Slamovits C.H."/>
            <person name="Spencer D.F."/>
            <person name="Suzuki S."/>
            <person name="Worden A.Z."/>
            <person name="Zauner S."/>
            <person name="Barry K."/>
            <person name="Bell C."/>
            <person name="Bharti A.K."/>
            <person name="Crow J.A."/>
            <person name="Grimwood J."/>
            <person name="Kramer R."/>
            <person name="Lindquist E."/>
            <person name="Lucas S."/>
            <person name="Salamov A."/>
            <person name="McFadden G.I."/>
            <person name="Lane C.E."/>
            <person name="Keeling P.J."/>
            <person name="Gray M.W."/>
            <person name="Grigoriev I.V."/>
            <person name="Archibald J.M."/>
        </authorList>
    </citation>
    <scope>NUCLEOTIDE SEQUENCE</scope>
    <source>
        <strain evidence="5">CCMP2712</strain>
    </source>
</reference>
<dbReference type="PROSITE" id="PS51698">
    <property type="entry name" value="U_BOX"/>
    <property type="match status" value="1"/>
</dbReference>
<dbReference type="CDD" id="cd16655">
    <property type="entry name" value="RING-Ubox_WDSUB1-like"/>
    <property type="match status" value="1"/>
</dbReference>
<keyword evidence="1" id="KW-0812">Transmembrane</keyword>
<evidence type="ECO:0000313" key="3">
    <source>
        <dbReference type="EMBL" id="EKX49061.1"/>
    </source>
</evidence>
<reference evidence="4" key="3">
    <citation type="submission" date="2015-06" db="UniProtKB">
        <authorList>
            <consortium name="EnsemblProtists"/>
        </authorList>
    </citation>
    <scope>IDENTIFICATION</scope>
</reference>
<sequence>MLRRCDVAFCEKLHGPQAVFHGVKGSSEASRGSKPSLLAPLSMAFSSVDALHMALPVFGAAFLAAIFLSFAAFLISWLYRLIFVNAWAFLISKIPNSLIAASDEDGESPQGRWSRTPARARQTATVRKEEEMLARGGKERLKPAGQPGGADLLKKNKVVDDRPEAANLSCLDAWQIRRSKDDPEYAMLQHVEFGMSIELPLNGVGVLFTAGGGTVVKRCWPDGTLYDRFAFRTGTVLVKEERKERGRNVVFADSLRDFLGSQSQKTIGEWSFQLEESGRVLLGHDREELLLLDDGFAFFGEESRGVLVRRKEEVQVMDSSSLLRIVGRSSDAIDRQLERKKRKRTQEEESMQEIPEELLCPITRKMMRDPWIAADGFSYEREAIEEWFSSRGVRSPKTGLPLPDARLVPNNALRSLIVSLTSDADASQ</sequence>
<evidence type="ECO:0000256" key="1">
    <source>
        <dbReference type="SAM" id="Phobius"/>
    </source>
</evidence>
<organism evidence="3">
    <name type="scientific">Guillardia theta (strain CCMP2712)</name>
    <name type="common">Cryptophyte</name>
    <dbReference type="NCBI Taxonomy" id="905079"/>
    <lineage>
        <taxon>Eukaryota</taxon>
        <taxon>Cryptophyceae</taxon>
        <taxon>Pyrenomonadales</taxon>
        <taxon>Geminigeraceae</taxon>
        <taxon>Guillardia</taxon>
    </lineage>
</organism>
<dbReference type="SUPFAM" id="SSF57850">
    <property type="entry name" value="RING/U-box"/>
    <property type="match status" value="1"/>
</dbReference>
<protein>
    <recommendedName>
        <fullName evidence="2">U-box domain-containing protein</fullName>
    </recommendedName>
</protein>
<dbReference type="SMART" id="SM00504">
    <property type="entry name" value="Ubox"/>
    <property type="match status" value="1"/>
</dbReference>
<dbReference type="HOGENOM" id="CLU_641663_0_0_1"/>
<reference evidence="3 5" key="1">
    <citation type="journal article" date="2012" name="Nature">
        <title>Algal genomes reveal evolutionary mosaicism and the fate of nucleomorphs.</title>
        <authorList>
            <consortium name="DOE Joint Genome Institute"/>
            <person name="Curtis B.A."/>
            <person name="Tanifuji G."/>
            <person name="Burki F."/>
            <person name="Gruber A."/>
            <person name="Irimia M."/>
            <person name="Maruyama S."/>
            <person name="Arias M.C."/>
            <person name="Ball S.G."/>
            <person name="Gile G.H."/>
            <person name="Hirakawa Y."/>
            <person name="Hopkins J.F."/>
            <person name="Kuo A."/>
            <person name="Rensing S.A."/>
            <person name="Schmutz J."/>
            <person name="Symeonidi A."/>
            <person name="Elias M."/>
            <person name="Eveleigh R.J."/>
            <person name="Herman E.K."/>
            <person name="Klute M.J."/>
            <person name="Nakayama T."/>
            <person name="Obornik M."/>
            <person name="Reyes-Prieto A."/>
            <person name="Armbrust E.V."/>
            <person name="Aves S.J."/>
            <person name="Beiko R.G."/>
            <person name="Coutinho P."/>
            <person name="Dacks J.B."/>
            <person name="Durnford D.G."/>
            <person name="Fast N.M."/>
            <person name="Green B.R."/>
            <person name="Grisdale C.J."/>
            <person name="Hempel F."/>
            <person name="Henrissat B."/>
            <person name="Hoppner M.P."/>
            <person name="Ishida K."/>
            <person name="Kim E."/>
            <person name="Koreny L."/>
            <person name="Kroth P.G."/>
            <person name="Liu Y."/>
            <person name="Malik S.B."/>
            <person name="Maier U.G."/>
            <person name="McRose D."/>
            <person name="Mock T."/>
            <person name="Neilson J.A."/>
            <person name="Onodera N.T."/>
            <person name="Poole A.M."/>
            <person name="Pritham E.J."/>
            <person name="Richards T.A."/>
            <person name="Rocap G."/>
            <person name="Roy S.W."/>
            <person name="Sarai C."/>
            <person name="Schaack S."/>
            <person name="Shirato S."/>
            <person name="Slamovits C.H."/>
            <person name="Spencer D.F."/>
            <person name="Suzuki S."/>
            <person name="Worden A.Z."/>
            <person name="Zauner S."/>
            <person name="Barry K."/>
            <person name="Bell C."/>
            <person name="Bharti A.K."/>
            <person name="Crow J.A."/>
            <person name="Grimwood J."/>
            <person name="Kramer R."/>
            <person name="Lindquist E."/>
            <person name="Lucas S."/>
            <person name="Salamov A."/>
            <person name="McFadden G.I."/>
            <person name="Lane C.E."/>
            <person name="Keeling P.J."/>
            <person name="Gray M.W."/>
            <person name="Grigoriev I.V."/>
            <person name="Archibald J.M."/>
        </authorList>
    </citation>
    <scope>NUCLEOTIDE SEQUENCE</scope>
    <source>
        <strain evidence="3 5">CCMP2712</strain>
    </source>
</reference>
<dbReference type="Proteomes" id="UP000011087">
    <property type="component" value="Unassembled WGS sequence"/>
</dbReference>
<evidence type="ECO:0000313" key="4">
    <source>
        <dbReference type="EnsemblProtists" id="EKX49061"/>
    </source>
</evidence>
<feature type="transmembrane region" description="Helical" evidence="1">
    <location>
        <begin position="53"/>
        <end position="79"/>
    </location>
</feature>
<dbReference type="OrthoDB" id="10064100at2759"/>
<keyword evidence="1" id="KW-0472">Membrane</keyword>
<dbReference type="GeneID" id="17305699"/>
<accession>L1JKN0</accession>
<dbReference type="EMBL" id="JH992983">
    <property type="protein sequence ID" value="EKX49061.1"/>
    <property type="molecule type" value="Genomic_DNA"/>
</dbReference>
<dbReference type="InterPro" id="IPR013083">
    <property type="entry name" value="Znf_RING/FYVE/PHD"/>
</dbReference>
<gene>
    <name evidence="3" type="ORF">GUITHDRAFT_105141</name>
</gene>
<evidence type="ECO:0000313" key="5">
    <source>
        <dbReference type="Proteomes" id="UP000011087"/>
    </source>
</evidence>
<name>L1JKN0_GUITC</name>
<dbReference type="PANTHER" id="PTHR46573:SF1">
    <property type="entry name" value="WD REPEAT, SAM AND U-BOX DOMAIN-CONTAINING PROTEIN 1"/>
    <property type="match status" value="1"/>
</dbReference>
<dbReference type="RefSeq" id="XP_005836041.1">
    <property type="nucleotide sequence ID" value="XM_005835984.1"/>
</dbReference>
<proteinExistence type="predicted"/>
<dbReference type="STRING" id="905079.L1JKN0"/>
<dbReference type="PANTHER" id="PTHR46573">
    <property type="entry name" value="WD REPEAT, SAM AND U-BOX DOMAIN-CONTAINING PROTEIN 1"/>
    <property type="match status" value="1"/>
</dbReference>
<evidence type="ECO:0000259" key="2">
    <source>
        <dbReference type="PROSITE" id="PS51698"/>
    </source>
</evidence>